<dbReference type="AlphaFoldDB" id="A0AAD7MK38"/>
<dbReference type="Proteomes" id="UP001215598">
    <property type="component" value="Unassembled WGS sequence"/>
</dbReference>
<dbReference type="EMBL" id="JARKIB010000233">
    <property type="protein sequence ID" value="KAJ7721141.1"/>
    <property type="molecule type" value="Genomic_DNA"/>
</dbReference>
<proteinExistence type="predicted"/>
<gene>
    <name evidence="2" type="ORF">B0H16DRAFT_1474078</name>
</gene>
<evidence type="ECO:0000313" key="2">
    <source>
        <dbReference type="EMBL" id="KAJ7721141.1"/>
    </source>
</evidence>
<evidence type="ECO:0000256" key="1">
    <source>
        <dbReference type="SAM" id="SignalP"/>
    </source>
</evidence>
<evidence type="ECO:0000313" key="3">
    <source>
        <dbReference type="Proteomes" id="UP001215598"/>
    </source>
</evidence>
<name>A0AAD7MK38_9AGAR</name>
<sequence>MEDMCNTKLVLFTVFLLLDVILGNHWPVLLSGSKKIFPVCTSGTCRVIPGCYTHFFYPKELKMLNQLEIDGRECRDQSSVMLKMVVASVSGNYFWFLVTGSAAHTSEKEVNSRAEDAEHVTNCLMGTGC</sequence>
<keyword evidence="1" id="KW-0732">Signal</keyword>
<feature type="chain" id="PRO_5042125537" evidence="1">
    <location>
        <begin position="24"/>
        <end position="129"/>
    </location>
</feature>
<reference evidence="2" key="1">
    <citation type="submission" date="2023-03" db="EMBL/GenBank/DDBJ databases">
        <title>Massive genome expansion in bonnet fungi (Mycena s.s.) driven by repeated elements and novel gene families across ecological guilds.</title>
        <authorList>
            <consortium name="Lawrence Berkeley National Laboratory"/>
            <person name="Harder C.B."/>
            <person name="Miyauchi S."/>
            <person name="Viragh M."/>
            <person name="Kuo A."/>
            <person name="Thoen E."/>
            <person name="Andreopoulos B."/>
            <person name="Lu D."/>
            <person name="Skrede I."/>
            <person name="Drula E."/>
            <person name="Henrissat B."/>
            <person name="Morin E."/>
            <person name="Kohler A."/>
            <person name="Barry K."/>
            <person name="LaButti K."/>
            <person name="Morin E."/>
            <person name="Salamov A."/>
            <person name="Lipzen A."/>
            <person name="Mereny Z."/>
            <person name="Hegedus B."/>
            <person name="Baldrian P."/>
            <person name="Stursova M."/>
            <person name="Weitz H."/>
            <person name="Taylor A."/>
            <person name="Grigoriev I.V."/>
            <person name="Nagy L.G."/>
            <person name="Martin F."/>
            <person name="Kauserud H."/>
        </authorList>
    </citation>
    <scope>NUCLEOTIDE SEQUENCE</scope>
    <source>
        <strain evidence="2">CBHHK182m</strain>
    </source>
</reference>
<comment type="caution">
    <text evidence="2">The sequence shown here is derived from an EMBL/GenBank/DDBJ whole genome shotgun (WGS) entry which is preliminary data.</text>
</comment>
<protein>
    <submittedName>
        <fullName evidence="2">Uncharacterized protein</fullName>
    </submittedName>
</protein>
<keyword evidence="3" id="KW-1185">Reference proteome</keyword>
<organism evidence="2 3">
    <name type="scientific">Mycena metata</name>
    <dbReference type="NCBI Taxonomy" id="1033252"/>
    <lineage>
        <taxon>Eukaryota</taxon>
        <taxon>Fungi</taxon>
        <taxon>Dikarya</taxon>
        <taxon>Basidiomycota</taxon>
        <taxon>Agaricomycotina</taxon>
        <taxon>Agaricomycetes</taxon>
        <taxon>Agaricomycetidae</taxon>
        <taxon>Agaricales</taxon>
        <taxon>Marasmiineae</taxon>
        <taxon>Mycenaceae</taxon>
        <taxon>Mycena</taxon>
    </lineage>
</organism>
<feature type="signal peptide" evidence="1">
    <location>
        <begin position="1"/>
        <end position="23"/>
    </location>
</feature>
<accession>A0AAD7MK38</accession>